<proteinExistence type="predicted"/>
<name>A0A7C4UD42_UNCW3</name>
<organism evidence="1">
    <name type="scientific">candidate division WOR-3 bacterium</name>
    <dbReference type="NCBI Taxonomy" id="2052148"/>
    <lineage>
        <taxon>Bacteria</taxon>
        <taxon>Bacteria division WOR-3</taxon>
    </lineage>
</organism>
<accession>A0A7C4UD42</accession>
<sequence length="153" mass="17391">MGRYRILGIISLFNISCSLSFTGGNIKGSIDIFPVQNESDAYGIEGILGSEIYNSFKNDGRFKISENGDYTLKVVVKGFKKEPFFYEKTGEVKGYKFTLLSDISFIRKSDTLKLLERSLREEIVSETNEDIEGIKKLAVKLKDDIIKIILELW</sequence>
<reference evidence="1" key="1">
    <citation type="journal article" date="2020" name="mSystems">
        <title>Genome- and Community-Level Interaction Insights into Carbon Utilization and Element Cycling Functions of Hydrothermarchaeota in Hydrothermal Sediment.</title>
        <authorList>
            <person name="Zhou Z."/>
            <person name="Liu Y."/>
            <person name="Xu W."/>
            <person name="Pan J."/>
            <person name="Luo Z.H."/>
            <person name="Li M."/>
        </authorList>
    </citation>
    <scope>NUCLEOTIDE SEQUENCE [LARGE SCALE GENOMIC DNA]</scope>
    <source>
        <strain evidence="1">SpSt-780</strain>
    </source>
</reference>
<dbReference type="AlphaFoldDB" id="A0A7C4UD42"/>
<gene>
    <name evidence="1" type="ORF">ENV67_06515</name>
</gene>
<dbReference type="EMBL" id="DTHG01000083">
    <property type="protein sequence ID" value="HGW92174.1"/>
    <property type="molecule type" value="Genomic_DNA"/>
</dbReference>
<comment type="caution">
    <text evidence="1">The sequence shown here is derived from an EMBL/GenBank/DDBJ whole genome shotgun (WGS) entry which is preliminary data.</text>
</comment>
<evidence type="ECO:0000313" key="1">
    <source>
        <dbReference type="EMBL" id="HGW92174.1"/>
    </source>
</evidence>
<protein>
    <submittedName>
        <fullName evidence="1">Uncharacterized protein</fullName>
    </submittedName>
</protein>